<dbReference type="SUPFAM" id="SSF51338">
    <property type="entry name" value="Composite domain of metallo-dependent hydrolases"/>
    <property type="match status" value="2"/>
</dbReference>
<feature type="domain" description="Amidohydrolase-related" evidence="2">
    <location>
        <begin position="330"/>
        <end position="418"/>
    </location>
</feature>
<feature type="domain" description="Amidohydrolase-related" evidence="2">
    <location>
        <begin position="884"/>
        <end position="960"/>
    </location>
</feature>
<dbReference type="EMBL" id="HE796683">
    <property type="protein sequence ID" value="CCG99757.1"/>
    <property type="molecule type" value="Genomic_DNA"/>
</dbReference>
<dbReference type="PANTHER" id="PTHR43135">
    <property type="entry name" value="ALPHA-D-RIBOSE 1-METHYLPHOSPHONATE 5-TRIPHOSPHATE DIPHOSPHATASE"/>
    <property type="match status" value="1"/>
</dbReference>
<dbReference type="Proteomes" id="UP000011058">
    <property type="component" value="Chromosome"/>
</dbReference>
<dbReference type="GO" id="GO:0016810">
    <property type="term" value="F:hydrolase activity, acting on carbon-nitrogen (but not peptide) bonds"/>
    <property type="evidence" value="ECO:0007669"/>
    <property type="project" value="InterPro"/>
</dbReference>
<keyword evidence="4" id="KW-1185">Reference proteome</keyword>
<dbReference type="OrthoDB" id="9802793at2"/>
<dbReference type="AlphaFoldDB" id="I0K6K4"/>
<dbReference type="InterPro" id="IPR051781">
    <property type="entry name" value="Metallo-dep_Hydrolase"/>
</dbReference>
<proteinExistence type="predicted"/>
<dbReference type="KEGG" id="fae:FAES_1747"/>
<dbReference type="PATRIC" id="fig|1166018.3.peg.3484"/>
<dbReference type="RefSeq" id="WP_015330856.1">
    <property type="nucleotide sequence ID" value="NC_020054.1"/>
</dbReference>
<dbReference type="MEROPS" id="M38.978"/>
<dbReference type="InterPro" id="IPR011059">
    <property type="entry name" value="Metal-dep_hydrolase_composite"/>
</dbReference>
<dbReference type="eggNOG" id="COG1228">
    <property type="taxonomic scope" value="Bacteria"/>
</dbReference>
<evidence type="ECO:0000259" key="2">
    <source>
        <dbReference type="Pfam" id="PF01979"/>
    </source>
</evidence>
<dbReference type="HOGENOM" id="CLU_004881_0_0_10"/>
<accession>I0K6K4</accession>
<keyword evidence="1" id="KW-0732">Signal</keyword>
<dbReference type="InterPro" id="IPR006680">
    <property type="entry name" value="Amidohydro-rel"/>
</dbReference>
<organism evidence="3 4">
    <name type="scientific">Fibrella aestuarina BUZ 2</name>
    <dbReference type="NCBI Taxonomy" id="1166018"/>
    <lineage>
        <taxon>Bacteria</taxon>
        <taxon>Pseudomonadati</taxon>
        <taxon>Bacteroidota</taxon>
        <taxon>Cytophagia</taxon>
        <taxon>Cytophagales</taxon>
        <taxon>Spirosomataceae</taxon>
        <taxon>Fibrella</taxon>
    </lineage>
</organism>
<dbReference type="PANTHER" id="PTHR43135:SF3">
    <property type="entry name" value="ALPHA-D-RIBOSE 1-METHYLPHOSPHONATE 5-TRIPHOSPHATE DIPHOSPHATASE"/>
    <property type="match status" value="1"/>
</dbReference>
<gene>
    <name evidence="3" type="ORF">FAES_1747</name>
</gene>
<protein>
    <submittedName>
        <fullName evidence="3">Amidohydrolase</fullName>
    </submittedName>
</protein>
<dbReference type="CDD" id="cd01309">
    <property type="entry name" value="Met_dep_hydrolase_C"/>
    <property type="match status" value="1"/>
</dbReference>
<evidence type="ECO:0000256" key="1">
    <source>
        <dbReference type="SAM" id="SignalP"/>
    </source>
</evidence>
<reference evidence="3 4" key="1">
    <citation type="journal article" date="2012" name="J. Bacteriol.">
        <title>Genome Sequence of Fibrella aestuarina BUZ 2T, a Filamentous Marine Bacterium.</title>
        <authorList>
            <person name="Filippini M."/>
            <person name="Qi W."/>
            <person name="Blom J."/>
            <person name="Goesmann A."/>
            <person name="Smits T.H."/>
            <person name="Bagheri H.C."/>
        </authorList>
    </citation>
    <scope>NUCLEOTIDE SEQUENCE [LARGE SCALE GENOMIC DNA]</scope>
    <source>
        <strain evidence="4">BUZ 2T</strain>
    </source>
</reference>
<name>I0K6K4_9BACT</name>
<dbReference type="SUPFAM" id="SSF51556">
    <property type="entry name" value="Metallo-dependent hydrolases"/>
    <property type="match status" value="2"/>
</dbReference>
<dbReference type="InterPro" id="IPR032466">
    <property type="entry name" value="Metal_Hydrolase"/>
</dbReference>
<sequence>MQKQLLSLLLAIGLVQASHLQTMAQSVSQTTFPQNGVRDERSNLYAFTNATIVVDPKTTLQNATLVVRDGRIEAVGTSVSVPKGAVVTNLAGRRIYPGLIDLDSDYGMPEVKRPTGGGFGGFGAPQLESNKKGPYYWNQAIQPENDASQLFKAVTAKADEYRKVGFGAVLTHAHDGIARGNGTLVTLADERENALVLRNGLSQHFSFSRGSSGQNYPNSIMGSVALLRQALYDAQWYKNGGNKGQMNLSLDAFNRMAGVPSFFEAGDKMGIVRADRIGDEFGMQFIIRGAGDEYQRIDEVKATGATLIVPVTYPTAFDVEDPWDADNVSLAEMKHWEMAPANAAMLTQAGIPFVLTSAGLKNRADFMANVRKAIENGLTEQQALEALTTGPARLIKADDLLGTLAVGKVANFLITSGNLFAADNVIYENWIRGKQYVVTNRNVADLRGTYDLKLENNPGLKLIVSGNNPDKPEYQITQNDTTKLTPTVSVDFNLISMRVALDKRQPTALTRLTGYRDGTSYKGEGEQPDGKRINWSATLSKPYSASLAKADTATKKKPEMGGMLYPFVGMGTAQRPQPQPMLFRNVTVWTNEKDGILTNADVLVQNGKIAQVGRGLTAPAGVSVVDGTGKHLTNGIIDEHSHIALFSINEGSQSSTAEVRMMDALNPEDINIYRQLAGGVTSSQLLHGSANAIGGQSALVKLKWGETADNMLIKGADGFIKFALGENVKQANWGDANRVRFPQTRMGVEQVYMDHFMRAKEYAKAWDDYNAQSKAQGKAGKKKGAATTGTLMAPRRDIELDALAEILAKKRFITCHSYVQSEINMLMKVADSLGFKVNTFTHILEGYKVADKMAKHGVGGSTFSDWWAYKMEVKDAIPYNAALMSREGVLVSINSDDAEMARRLNQEAAKTVEYGGIPEEDAWKMVTLNPAKLLHLDSHMGSIRAGKDADLVLWNAHPLSIYARPDLTIIDGAVYYSRTADEQVQEQMHRERARLIQKMIQAKAGGQTAQRPTMRRQRMWHCEDIEGIMAEGEEK</sequence>
<dbReference type="Gene3D" id="2.30.40.10">
    <property type="entry name" value="Urease, subunit C, domain 1"/>
    <property type="match status" value="1"/>
</dbReference>
<feature type="signal peptide" evidence="1">
    <location>
        <begin position="1"/>
        <end position="24"/>
    </location>
</feature>
<evidence type="ECO:0000313" key="4">
    <source>
        <dbReference type="Proteomes" id="UP000011058"/>
    </source>
</evidence>
<feature type="chain" id="PRO_5003631083" evidence="1">
    <location>
        <begin position="25"/>
        <end position="1035"/>
    </location>
</feature>
<dbReference type="Pfam" id="PF01979">
    <property type="entry name" value="Amidohydro_1"/>
    <property type="match status" value="2"/>
</dbReference>
<dbReference type="Gene3D" id="3.20.20.140">
    <property type="entry name" value="Metal-dependent hydrolases"/>
    <property type="match status" value="2"/>
</dbReference>
<evidence type="ECO:0000313" key="3">
    <source>
        <dbReference type="EMBL" id="CCG99757.1"/>
    </source>
</evidence>
<dbReference type="STRING" id="1166018.FAES_1747"/>
<keyword evidence="3" id="KW-0378">Hydrolase</keyword>